<dbReference type="PROSITE" id="PS50835">
    <property type="entry name" value="IG_LIKE"/>
    <property type="match status" value="1"/>
</dbReference>
<dbReference type="InterPro" id="IPR003598">
    <property type="entry name" value="Ig_sub2"/>
</dbReference>
<keyword evidence="4 8" id="KW-0547">Nucleotide-binding</keyword>
<evidence type="ECO:0000256" key="7">
    <source>
        <dbReference type="ARBA" id="ARBA00023319"/>
    </source>
</evidence>
<dbReference type="FunFam" id="1.10.510.10:FF:000594">
    <property type="entry name" value="Myosin light chain kinase isoform-III"/>
    <property type="match status" value="1"/>
</dbReference>
<name>A0AAD9PUW9_ACRCE</name>
<feature type="region of interest" description="Disordered" evidence="9">
    <location>
        <begin position="583"/>
        <end position="633"/>
    </location>
</feature>
<evidence type="ECO:0000256" key="2">
    <source>
        <dbReference type="ARBA" id="ARBA00022527"/>
    </source>
</evidence>
<dbReference type="EMBL" id="JARQWQ010000124">
    <property type="protein sequence ID" value="KAK2549536.1"/>
    <property type="molecule type" value="Genomic_DNA"/>
</dbReference>
<dbReference type="AlphaFoldDB" id="A0AAD9PUW9"/>
<feature type="domain" description="Ig-like" evidence="11">
    <location>
        <begin position="89"/>
        <end position="179"/>
    </location>
</feature>
<evidence type="ECO:0000256" key="3">
    <source>
        <dbReference type="ARBA" id="ARBA00022679"/>
    </source>
</evidence>
<comment type="caution">
    <text evidence="12">The sequence shown here is derived from an EMBL/GenBank/DDBJ whole genome shotgun (WGS) entry which is preliminary data.</text>
</comment>
<feature type="domain" description="Protein kinase" evidence="10">
    <location>
        <begin position="219"/>
        <end position="473"/>
    </location>
</feature>
<protein>
    <submittedName>
        <fullName evidence="12">Myosin light chain kinase</fullName>
    </submittedName>
</protein>
<dbReference type="GO" id="GO:0043065">
    <property type="term" value="P:positive regulation of apoptotic process"/>
    <property type="evidence" value="ECO:0007669"/>
    <property type="project" value="TreeGrafter"/>
</dbReference>
<reference evidence="12" key="2">
    <citation type="journal article" date="2023" name="Science">
        <title>Genomic signatures of disease resistance in endangered staghorn corals.</title>
        <authorList>
            <person name="Vollmer S.V."/>
            <person name="Selwyn J.D."/>
            <person name="Despard B.A."/>
            <person name="Roesel C.L."/>
        </authorList>
    </citation>
    <scope>NUCLEOTIDE SEQUENCE</scope>
    <source>
        <strain evidence="12">K2</strain>
    </source>
</reference>
<dbReference type="GO" id="GO:0005634">
    <property type="term" value="C:nucleus"/>
    <property type="evidence" value="ECO:0007669"/>
    <property type="project" value="TreeGrafter"/>
</dbReference>
<dbReference type="InterPro" id="IPR036179">
    <property type="entry name" value="Ig-like_dom_sf"/>
</dbReference>
<evidence type="ECO:0000256" key="4">
    <source>
        <dbReference type="ARBA" id="ARBA00022741"/>
    </source>
</evidence>
<dbReference type="Proteomes" id="UP001249851">
    <property type="component" value="Unassembled WGS sequence"/>
</dbReference>
<dbReference type="InterPro" id="IPR003599">
    <property type="entry name" value="Ig_sub"/>
</dbReference>
<evidence type="ECO:0000313" key="13">
    <source>
        <dbReference type="Proteomes" id="UP001249851"/>
    </source>
</evidence>
<keyword evidence="13" id="KW-1185">Reference proteome</keyword>
<accession>A0AAD9PUW9</accession>
<dbReference type="PANTHER" id="PTHR24342">
    <property type="entry name" value="SERINE/THREONINE-PROTEIN KINASE 17"/>
    <property type="match status" value="1"/>
</dbReference>
<evidence type="ECO:0000256" key="8">
    <source>
        <dbReference type="PROSITE-ProRule" id="PRU10141"/>
    </source>
</evidence>
<dbReference type="InterPro" id="IPR013098">
    <property type="entry name" value="Ig_I-set"/>
</dbReference>
<keyword evidence="6 8" id="KW-0067">ATP-binding</keyword>
<feature type="binding site" evidence="8">
    <location>
        <position position="248"/>
    </location>
    <ligand>
        <name>ATP</name>
        <dbReference type="ChEBI" id="CHEBI:30616"/>
    </ligand>
</feature>
<comment type="similarity">
    <text evidence="1">Belongs to the protein kinase superfamily. CAMK Ser/Thr protein kinase family.</text>
</comment>
<keyword evidence="3" id="KW-0808">Transferase</keyword>
<dbReference type="InterPro" id="IPR011009">
    <property type="entry name" value="Kinase-like_dom_sf"/>
</dbReference>
<evidence type="ECO:0000256" key="5">
    <source>
        <dbReference type="ARBA" id="ARBA00022777"/>
    </source>
</evidence>
<dbReference type="GO" id="GO:0005524">
    <property type="term" value="F:ATP binding"/>
    <property type="evidence" value="ECO:0007669"/>
    <property type="project" value="UniProtKB-UniRule"/>
</dbReference>
<dbReference type="GO" id="GO:0004674">
    <property type="term" value="F:protein serine/threonine kinase activity"/>
    <property type="evidence" value="ECO:0007669"/>
    <property type="project" value="UniProtKB-KW"/>
</dbReference>
<dbReference type="SUPFAM" id="SSF48726">
    <property type="entry name" value="Immunoglobulin"/>
    <property type="match status" value="1"/>
</dbReference>
<dbReference type="Pfam" id="PF07679">
    <property type="entry name" value="I-set"/>
    <property type="match status" value="1"/>
</dbReference>
<dbReference type="PROSITE" id="PS00107">
    <property type="entry name" value="PROTEIN_KINASE_ATP"/>
    <property type="match status" value="1"/>
</dbReference>
<evidence type="ECO:0000256" key="1">
    <source>
        <dbReference type="ARBA" id="ARBA00006692"/>
    </source>
</evidence>
<dbReference type="PROSITE" id="PS50011">
    <property type="entry name" value="PROTEIN_KINASE_DOM"/>
    <property type="match status" value="1"/>
</dbReference>
<feature type="compositionally biased region" description="Basic and acidic residues" evidence="9">
    <location>
        <begin position="599"/>
        <end position="614"/>
    </location>
</feature>
<dbReference type="InterPro" id="IPR007110">
    <property type="entry name" value="Ig-like_dom"/>
</dbReference>
<dbReference type="GO" id="GO:0035556">
    <property type="term" value="P:intracellular signal transduction"/>
    <property type="evidence" value="ECO:0007669"/>
    <property type="project" value="TreeGrafter"/>
</dbReference>
<proteinExistence type="inferred from homology"/>
<dbReference type="InterPro" id="IPR017441">
    <property type="entry name" value="Protein_kinase_ATP_BS"/>
</dbReference>
<dbReference type="SMART" id="SM00220">
    <property type="entry name" value="S_TKc"/>
    <property type="match status" value="1"/>
</dbReference>
<dbReference type="FunFam" id="2.60.40.10:FF:000714">
    <property type="entry name" value="Titin novex-3"/>
    <property type="match status" value="1"/>
</dbReference>
<reference evidence="12" key="1">
    <citation type="journal article" date="2023" name="G3 (Bethesda)">
        <title>Whole genome assembly and annotation of the endangered Caribbean coral Acropora cervicornis.</title>
        <authorList>
            <person name="Selwyn J.D."/>
            <person name="Vollmer S.V."/>
        </authorList>
    </citation>
    <scope>NUCLEOTIDE SEQUENCE</scope>
    <source>
        <strain evidence="12">K2</strain>
    </source>
</reference>
<keyword evidence="7" id="KW-0393">Immunoglobulin domain</keyword>
<dbReference type="InterPro" id="IPR013783">
    <property type="entry name" value="Ig-like_fold"/>
</dbReference>
<sequence length="633" mass="70880">MFSLQAFFDLKKETFLMTLLMSFVFSYEYQMSKQRDNFIGFSANVRNVCQKGNLHRLSVEEIFNVNFRSQCFRRNVHFSVFVDDMPLGPPVFIQQLTNCEIIENSAARFECKVSGNPEPEVEWFKDGHLLKESQQLTFLYDDNDNCKLIITKGTTADAGEYTVVAENPHGKVSSTAQLVVDTGSTDEETASDSELSELSGPETEQKEIAAKEEKITKYYTVKDELGKGRFGVVYKCIDNKTGKEYAAKFVKCSSPKERQDVVHEAEIMTSVRHKRLLRLQDFFQTPTEMILVMELISGGELFEKVVEDEFISETEVSYYMKQILEGIQHMHQHDVLHLDLKPENIMLIRPDSKQIKLIDFGLARKYNPKENLKVMFGTPEFVAPEVIKYERIGPATDVWSIGVIAYILLSGLSPFMGDSDAETLTNVQLAEWDFDDPVFDEISEEAKDFISSLLVLKANKRATVDQCLSHRWFSIKKDKGKKLKTDRLKAFTARRKWKRAITAIRSTNFLSRILGSRGSDSDKKGSGGGGTGLLARVKAMHAAGVQGPEGASMSVSSPFLSPASAAVSTRNSVTSIRVTERTQVEGQGEKVSTVEETVTETKDGVTRSETKETTNGDTAKMGKNIATQGVDTG</sequence>
<dbReference type="PROSITE" id="PS00108">
    <property type="entry name" value="PROTEIN_KINASE_ST"/>
    <property type="match status" value="1"/>
</dbReference>
<dbReference type="Gene3D" id="2.60.40.10">
    <property type="entry name" value="Immunoglobulins"/>
    <property type="match status" value="1"/>
</dbReference>
<dbReference type="Gene3D" id="3.30.200.20">
    <property type="entry name" value="Phosphorylase Kinase, domain 1"/>
    <property type="match status" value="1"/>
</dbReference>
<dbReference type="SMART" id="SM00408">
    <property type="entry name" value="IGc2"/>
    <property type="match status" value="1"/>
</dbReference>
<evidence type="ECO:0000313" key="12">
    <source>
        <dbReference type="EMBL" id="KAK2549536.1"/>
    </source>
</evidence>
<dbReference type="SUPFAM" id="SSF56112">
    <property type="entry name" value="Protein kinase-like (PK-like)"/>
    <property type="match status" value="1"/>
</dbReference>
<evidence type="ECO:0000259" key="10">
    <source>
        <dbReference type="PROSITE" id="PS50011"/>
    </source>
</evidence>
<dbReference type="InterPro" id="IPR008271">
    <property type="entry name" value="Ser/Thr_kinase_AS"/>
</dbReference>
<feature type="region of interest" description="Disordered" evidence="9">
    <location>
        <begin position="183"/>
        <end position="204"/>
    </location>
</feature>
<dbReference type="PANTHER" id="PTHR24342:SF20">
    <property type="entry name" value="MYOSIN LIGHT CHAIN KINASE, SMOOTH MUSCLE"/>
    <property type="match status" value="1"/>
</dbReference>
<dbReference type="InterPro" id="IPR000719">
    <property type="entry name" value="Prot_kinase_dom"/>
</dbReference>
<evidence type="ECO:0000256" key="6">
    <source>
        <dbReference type="ARBA" id="ARBA00022840"/>
    </source>
</evidence>
<keyword evidence="2" id="KW-0723">Serine/threonine-protein kinase</keyword>
<dbReference type="SMART" id="SM00409">
    <property type="entry name" value="IG"/>
    <property type="match status" value="1"/>
</dbReference>
<evidence type="ECO:0000259" key="11">
    <source>
        <dbReference type="PROSITE" id="PS50835"/>
    </source>
</evidence>
<gene>
    <name evidence="12" type="ORF">P5673_029919</name>
</gene>
<dbReference type="Pfam" id="PF00069">
    <property type="entry name" value="Pkinase"/>
    <property type="match status" value="1"/>
</dbReference>
<organism evidence="12 13">
    <name type="scientific">Acropora cervicornis</name>
    <name type="common">Staghorn coral</name>
    <dbReference type="NCBI Taxonomy" id="6130"/>
    <lineage>
        <taxon>Eukaryota</taxon>
        <taxon>Metazoa</taxon>
        <taxon>Cnidaria</taxon>
        <taxon>Anthozoa</taxon>
        <taxon>Hexacorallia</taxon>
        <taxon>Scleractinia</taxon>
        <taxon>Astrocoeniina</taxon>
        <taxon>Acroporidae</taxon>
        <taxon>Acropora</taxon>
    </lineage>
</organism>
<keyword evidence="5 12" id="KW-0418">Kinase</keyword>
<evidence type="ECO:0000256" key="9">
    <source>
        <dbReference type="SAM" id="MobiDB-lite"/>
    </source>
</evidence>
<dbReference type="Gene3D" id="1.10.510.10">
    <property type="entry name" value="Transferase(Phosphotransferase) domain 1"/>
    <property type="match status" value="1"/>
</dbReference>
<feature type="compositionally biased region" description="Acidic residues" evidence="9">
    <location>
        <begin position="184"/>
        <end position="195"/>
    </location>
</feature>